<dbReference type="Proteomes" id="UP001623591">
    <property type="component" value="Unassembled WGS sequence"/>
</dbReference>
<keyword evidence="2" id="KW-1185">Reference proteome</keyword>
<proteinExistence type="predicted"/>
<reference evidence="1 2" key="1">
    <citation type="submission" date="2024-11" db="EMBL/GenBank/DDBJ databases">
        <authorList>
            <person name="Heng Y.C."/>
            <person name="Lim A.C.H."/>
            <person name="Lee J.K.Y."/>
            <person name="Kittelmann S."/>
        </authorList>
    </citation>
    <scope>NUCLEOTIDE SEQUENCE [LARGE SCALE GENOMIC DNA]</scope>
    <source>
        <strain evidence="1 2">WILCCON 0185</strain>
    </source>
</reference>
<name>A0ABW8TA44_9CLOT</name>
<evidence type="ECO:0000313" key="1">
    <source>
        <dbReference type="EMBL" id="MFL0247919.1"/>
    </source>
</evidence>
<organism evidence="1 2">
    <name type="scientific">Candidatus Clostridium stratigraminis</name>
    <dbReference type="NCBI Taxonomy" id="3381661"/>
    <lineage>
        <taxon>Bacteria</taxon>
        <taxon>Bacillati</taxon>
        <taxon>Bacillota</taxon>
        <taxon>Clostridia</taxon>
        <taxon>Eubacteriales</taxon>
        <taxon>Clostridiaceae</taxon>
        <taxon>Clostridium</taxon>
    </lineage>
</organism>
<sequence length="303" mass="35411">MMLLLTVVYENGNEDIIDEVNAMKKYFRDRNIIIGFSESLEFNTHFLKIFCEDSSVNKRFMDIFNLYMSNILYNMVISEYYKKNMQGFLTDTYFFLKYDEIKEIKRLSLEAFKSEGAILNEYMVYFRNRKNSIIQKIIECIAENKEINIKGFITFRMKELLGDLESIIDKVVESYMVEREYNEFISLLKYFVELQDSKIDKVNILIQKDGSYIILDEAGNNIMDSLLSDLSDVKYNATVNIEDMLLSGLITNAPKKIIIHGAENCTNKEVLDTIKKVFENRAIICSGCNMCKKIRQGIKLCKD</sequence>
<dbReference type="InterPro" id="IPR014199">
    <property type="entry name" value="Spore_YtxC"/>
</dbReference>
<accession>A0ABW8TA44</accession>
<dbReference type="NCBIfam" id="TIGR02834">
    <property type="entry name" value="spo_ytxC"/>
    <property type="match status" value="1"/>
</dbReference>
<dbReference type="EMBL" id="JBJHZZ010000010">
    <property type="protein sequence ID" value="MFL0247919.1"/>
    <property type="molecule type" value="Genomic_DNA"/>
</dbReference>
<dbReference type="Pfam" id="PF08812">
    <property type="entry name" value="YtxC"/>
    <property type="match status" value="1"/>
</dbReference>
<dbReference type="RefSeq" id="WP_406770347.1">
    <property type="nucleotide sequence ID" value="NZ_JBJHZZ010000010.1"/>
</dbReference>
<comment type="caution">
    <text evidence="1">The sequence shown here is derived from an EMBL/GenBank/DDBJ whole genome shotgun (WGS) entry which is preliminary data.</text>
</comment>
<protein>
    <submittedName>
        <fullName evidence="1">Sporulation protein YtxC</fullName>
    </submittedName>
</protein>
<evidence type="ECO:0000313" key="2">
    <source>
        <dbReference type="Proteomes" id="UP001623591"/>
    </source>
</evidence>
<gene>
    <name evidence="1" type="primary">ytxC</name>
    <name evidence="1" type="ORF">ACJDUG_13170</name>
</gene>